<sequence length="384" mass="43947">MTYLLYPHPFFLLLFLPFFIALPVAAESYNSTYLNCPSYKCGEFAISYPFWRMDGEPPAQFCGYEGFGINCSSYCDKIVPEITFGGDTYHVNGINYESKNIIVADSNLFSAYPGCFRMSSVINNKNLSFNFSFLQSYYYECQVPRHGINLETLPLKFSTLNVNLSFHFNCTGFPSFAIEIPCYEKKESNSYVHIMNASTEETDWDEYSCAQEVVTPVIGDDLYSLSTFWGMRYMMTRGFMLEWWRMDNCDNCEQSDGRCGHHNTTGFMCFCTDGTIRKDDCKGAHYFNRTIKLVIGIGCALVSFVIIFIVYYILKSPLSNYVASLKHKTEDAKNVEAFVRQYGSLGTERNHEDHRIVPATNAKEPEVHLAFFVAKTELSLLKID</sequence>
<gene>
    <name evidence="1" type="ORF">L1987_63354</name>
</gene>
<protein>
    <submittedName>
        <fullName evidence="1">Uncharacterized protein</fullName>
    </submittedName>
</protein>
<reference evidence="2" key="1">
    <citation type="journal article" date="2022" name="Mol. Ecol. Resour.">
        <title>The genomes of chicory, endive, great burdock and yacon provide insights into Asteraceae palaeo-polyploidization history and plant inulin production.</title>
        <authorList>
            <person name="Fan W."/>
            <person name="Wang S."/>
            <person name="Wang H."/>
            <person name="Wang A."/>
            <person name="Jiang F."/>
            <person name="Liu H."/>
            <person name="Zhao H."/>
            <person name="Xu D."/>
            <person name="Zhang Y."/>
        </authorList>
    </citation>
    <scope>NUCLEOTIDE SEQUENCE [LARGE SCALE GENOMIC DNA]</scope>
    <source>
        <strain evidence="2">cv. Yunnan</strain>
    </source>
</reference>
<proteinExistence type="predicted"/>
<name>A0ACB9CD86_9ASTR</name>
<evidence type="ECO:0000313" key="2">
    <source>
        <dbReference type="Proteomes" id="UP001056120"/>
    </source>
</evidence>
<comment type="caution">
    <text evidence="1">The sequence shown here is derived from an EMBL/GenBank/DDBJ whole genome shotgun (WGS) entry which is preliminary data.</text>
</comment>
<dbReference type="Proteomes" id="UP001056120">
    <property type="component" value="Linkage Group LG21"/>
</dbReference>
<dbReference type="EMBL" id="CM042038">
    <property type="protein sequence ID" value="KAI3732155.1"/>
    <property type="molecule type" value="Genomic_DNA"/>
</dbReference>
<accession>A0ACB9CD86</accession>
<keyword evidence="2" id="KW-1185">Reference proteome</keyword>
<organism evidence="1 2">
    <name type="scientific">Smallanthus sonchifolius</name>
    <dbReference type="NCBI Taxonomy" id="185202"/>
    <lineage>
        <taxon>Eukaryota</taxon>
        <taxon>Viridiplantae</taxon>
        <taxon>Streptophyta</taxon>
        <taxon>Embryophyta</taxon>
        <taxon>Tracheophyta</taxon>
        <taxon>Spermatophyta</taxon>
        <taxon>Magnoliopsida</taxon>
        <taxon>eudicotyledons</taxon>
        <taxon>Gunneridae</taxon>
        <taxon>Pentapetalae</taxon>
        <taxon>asterids</taxon>
        <taxon>campanulids</taxon>
        <taxon>Asterales</taxon>
        <taxon>Asteraceae</taxon>
        <taxon>Asteroideae</taxon>
        <taxon>Heliantheae alliance</taxon>
        <taxon>Millerieae</taxon>
        <taxon>Smallanthus</taxon>
    </lineage>
</organism>
<evidence type="ECO:0000313" key="1">
    <source>
        <dbReference type="EMBL" id="KAI3732155.1"/>
    </source>
</evidence>
<reference evidence="1 2" key="2">
    <citation type="journal article" date="2022" name="Mol. Ecol. Resour.">
        <title>The genomes of chicory, endive, great burdock and yacon provide insights into Asteraceae paleo-polyploidization history and plant inulin production.</title>
        <authorList>
            <person name="Fan W."/>
            <person name="Wang S."/>
            <person name="Wang H."/>
            <person name="Wang A."/>
            <person name="Jiang F."/>
            <person name="Liu H."/>
            <person name="Zhao H."/>
            <person name="Xu D."/>
            <person name="Zhang Y."/>
        </authorList>
    </citation>
    <scope>NUCLEOTIDE SEQUENCE [LARGE SCALE GENOMIC DNA]</scope>
    <source>
        <strain evidence="2">cv. Yunnan</strain>
        <tissue evidence="1">Leaves</tissue>
    </source>
</reference>